<dbReference type="SUPFAM" id="SSF54826">
    <property type="entry name" value="Enolase N-terminal domain-like"/>
    <property type="match status" value="1"/>
</dbReference>
<dbReference type="SUPFAM" id="SSF51604">
    <property type="entry name" value="Enolase C-terminal domain-like"/>
    <property type="match status" value="1"/>
</dbReference>
<dbReference type="InterPro" id="IPR018110">
    <property type="entry name" value="Mandel_Rmase/mucon_lact_enz_CS"/>
</dbReference>
<dbReference type="InterPro" id="IPR013341">
    <property type="entry name" value="Mandelate_racemase_N_dom"/>
</dbReference>
<dbReference type="CDD" id="cd03318">
    <property type="entry name" value="MLE"/>
    <property type="match status" value="1"/>
</dbReference>
<dbReference type="PANTHER" id="PTHR48073">
    <property type="entry name" value="O-SUCCINYLBENZOATE SYNTHASE-RELATED"/>
    <property type="match status" value="1"/>
</dbReference>
<feature type="domain" description="Mandelate racemase/muconate lactonizing enzyme C-terminal" evidence="9">
    <location>
        <begin position="146"/>
        <end position="243"/>
    </location>
</feature>
<comment type="pathway">
    <text evidence="2">Aromatic compound metabolism.</text>
</comment>
<sequence>MIRIERVETFLVDVPAIRPHVLAMATMHAQTLCIVRLHCSDGIVGIGEATTIGGLSYGPESPEGIKLAIDTYFEPILRAGDATRIAPLMNMIARHVVGNHFAKCAVETALLDAQGKRVGLPVSELLGGRVTDRLPVLWTLASGNTDGDIEEAERMIDSGRHNAFKLKIGKRPLRDDVAHVAAIKKALGDRASVRVDVNMAWDETTARKGVEMLADAGCDLVEQPIIRHNRAGMARLAARSPIPIMADEALQGPATAHDYATAAAADVFAVKIEQSGGLFAAKEVQAVAQAAGIAVYGGTMLEAAVGTAASAHVFATFPALPFGTELFGPLLLTEEILTEPLRYRDFHLTVPDGPGLGVTLDEDRVAFLRRDAARATISLSSSRTA</sequence>
<dbReference type="InterPro" id="IPR013342">
    <property type="entry name" value="Mandelate_racemase_C"/>
</dbReference>
<keyword evidence="7 10" id="KW-0413">Isomerase</keyword>
<dbReference type="PROSITE" id="PS00909">
    <property type="entry name" value="MR_MLE_2"/>
    <property type="match status" value="1"/>
</dbReference>
<dbReference type="Gene3D" id="3.30.390.10">
    <property type="entry name" value="Enolase-like, N-terminal domain"/>
    <property type="match status" value="1"/>
</dbReference>
<dbReference type="GO" id="GO:0000287">
    <property type="term" value="F:magnesium ion binding"/>
    <property type="evidence" value="ECO:0007669"/>
    <property type="project" value="UniProtKB-ARBA"/>
</dbReference>
<dbReference type="eggNOG" id="COG4948">
    <property type="taxonomic scope" value="Bacteria"/>
</dbReference>
<dbReference type="InterPro" id="IPR013370">
    <property type="entry name" value="Chloromuconate_cycloisomerase"/>
</dbReference>
<gene>
    <name evidence="10" type="primary">catB</name>
    <name evidence="10" type="ORF">BV95_03607</name>
</gene>
<dbReference type="GO" id="GO:0016854">
    <property type="term" value="F:racemase and epimerase activity"/>
    <property type="evidence" value="ECO:0007669"/>
    <property type="project" value="UniProtKB-ARBA"/>
</dbReference>
<name>A0A081RAA3_SPHCR</name>
<dbReference type="SFLD" id="SFLDS00001">
    <property type="entry name" value="Enolase"/>
    <property type="match status" value="1"/>
</dbReference>
<comment type="caution">
    <text evidence="10">The sequence shown here is derived from an EMBL/GenBank/DDBJ whole genome shotgun (WGS) entry which is preliminary data.</text>
</comment>
<dbReference type="NCBIfam" id="TIGR02534">
    <property type="entry name" value="mucon_cyclo"/>
    <property type="match status" value="1"/>
</dbReference>
<evidence type="ECO:0000256" key="5">
    <source>
        <dbReference type="ARBA" id="ARBA00022797"/>
    </source>
</evidence>
<dbReference type="Pfam" id="PF02746">
    <property type="entry name" value="MR_MLE_N"/>
    <property type="match status" value="1"/>
</dbReference>
<dbReference type="GO" id="GO:0018849">
    <property type="term" value="F:muconate cycloisomerase activity"/>
    <property type="evidence" value="ECO:0007669"/>
    <property type="project" value="InterPro"/>
</dbReference>
<comment type="similarity">
    <text evidence="3">Belongs to the mandelate racemase/muconate lactonizing enzyme family.</text>
</comment>
<keyword evidence="5" id="KW-0058">Aromatic hydrocarbons catabolism</keyword>
<comment type="cofactor">
    <cofactor evidence="1">
        <name>Mn(2+)</name>
        <dbReference type="ChEBI" id="CHEBI:29035"/>
    </cofactor>
</comment>
<dbReference type="AlphaFoldDB" id="A0A081RAA3"/>
<reference evidence="10 11" key="1">
    <citation type="submission" date="2014-02" db="EMBL/GenBank/DDBJ databases">
        <title>Whole genome sequence of Sphingobium chlorophenolicum NBRC 16172.</title>
        <authorList>
            <person name="Gan H.M."/>
            <person name="Gan H.Y."/>
            <person name="Chew T.H."/>
            <person name="Savka M.A."/>
        </authorList>
    </citation>
    <scope>NUCLEOTIDE SEQUENCE [LARGE SCALE GENOMIC DNA]</scope>
    <source>
        <strain evidence="10 11">NBRC 16172</strain>
    </source>
</reference>
<dbReference type="Gene3D" id="3.20.20.120">
    <property type="entry name" value="Enolase-like C-terminal domain"/>
    <property type="match status" value="1"/>
</dbReference>
<feature type="active site" description="Proton acceptor" evidence="8">
    <location>
        <position position="167"/>
    </location>
</feature>
<evidence type="ECO:0000256" key="8">
    <source>
        <dbReference type="PIRSR" id="PIRSR613370-1"/>
    </source>
</evidence>
<proteinExistence type="inferred from homology"/>
<dbReference type="Pfam" id="PF13378">
    <property type="entry name" value="MR_MLE_C"/>
    <property type="match status" value="1"/>
</dbReference>
<dbReference type="PATRIC" id="fig|46429.4.peg.3595"/>
<dbReference type="SMART" id="SM00922">
    <property type="entry name" value="MR_MLE"/>
    <property type="match status" value="1"/>
</dbReference>
<evidence type="ECO:0000259" key="9">
    <source>
        <dbReference type="SMART" id="SM00922"/>
    </source>
</evidence>
<organism evidence="10 11">
    <name type="scientific">Sphingobium chlorophenolicum</name>
    <dbReference type="NCBI Taxonomy" id="46429"/>
    <lineage>
        <taxon>Bacteria</taxon>
        <taxon>Pseudomonadati</taxon>
        <taxon>Pseudomonadota</taxon>
        <taxon>Alphaproteobacteria</taxon>
        <taxon>Sphingomonadales</taxon>
        <taxon>Sphingomonadaceae</taxon>
        <taxon>Sphingobium</taxon>
    </lineage>
</organism>
<dbReference type="SFLD" id="SFLDG00180">
    <property type="entry name" value="muconate_cycloisomerase"/>
    <property type="match status" value="1"/>
</dbReference>
<evidence type="ECO:0000313" key="10">
    <source>
        <dbReference type="EMBL" id="KEQ52126.1"/>
    </source>
</evidence>
<dbReference type="GO" id="GO:0009063">
    <property type="term" value="P:amino acid catabolic process"/>
    <property type="evidence" value="ECO:0007669"/>
    <property type="project" value="InterPro"/>
</dbReference>
<dbReference type="Proteomes" id="UP000028411">
    <property type="component" value="Unassembled WGS sequence"/>
</dbReference>
<dbReference type="EMBL" id="JFHR01000051">
    <property type="protein sequence ID" value="KEQ52126.1"/>
    <property type="molecule type" value="Genomic_DNA"/>
</dbReference>
<evidence type="ECO:0000256" key="3">
    <source>
        <dbReference type="ARBA" id="ARBA00008031"/>
    </source>
</evidence>
<dbReference type="InterPro" id="IPR036849">
    <property type="entry name" value="Enolase-like_C_sf"/>
</dbReference>
<evidence type="ECO:0000256" key="7">
    <source>
        <dbReference type="ARBA" id="ARBA00023235"/>
    </source>
</evidence>
<accession>A0A081RAA3</accession>
<dbReference type="GO" id="GO:0030145">
    <property type="term" value="F:manganese ion binding"/>
    <property type="evidence" value="ECO:0007669"/>
    <property type="project" value="InterPro"/>
</dbReference>
<dbReference type="PROSITE" id="PS00908">
    <property type="entry name" value="MR_MLE_1"/>
    <property type="match status" value="1"/>
</dbReference>
<dbReference type="InterPro" id="IPR029017">
    <property type="entry name" value="Enolase-like_N"/>
</dbReference>
<protein>
    <submittedName>
        <fullName evidence="10">Muconate cycloisomerase</fullName>
    </submittedName>
</protein>
<dbReference type="RefSeq" id="WP_156028708.1">
    <property type="nucleotide sequence ID" value="NZ_JFHR01000051.1"/>
</dbReference>
<dbReference type="OrthoDB" id="9775913at2"/>
<keyword evidence="6" id="KW-0464">Manganese</keyword>
<evidence type="ECO:0000256" key="6">
    <source>
        <dbReference type="ARBA" id="ARBA00023211"/>
    </source>
</evidence>
<dbReference type="InterPro" id="IPR029065">
    <property type="entry name" value="Enolase_C-like"/>
</dbReference>
<dbReference type="PANTHER" id="PTHR48073:SF2">
    <property type="entry name" value="O-SUCCINYLBENZOATE SYNTHASE"/>
    <property type="match status" value="1"/>
</dbReference>
<dbReference type="GO" id="GO:0006518">
    <property type="term" value="P:peptide metabolic process"/>
    <property type="evidence" value="ECO:0007669"/>
    <property type="project" value="UniProtKB-ARBA"/>
</dbReference>
<feature type="active site" description="Proton donor" evidence="8">
    <location>
        <position position="325"/>
    </location>
</feature>
<evidence type="ECO:0000256" key="4">
    <source>
        <dbReference type="ARBA" id="ARBA00022723"/>
    </source>
</evidence>
<keyword evidence="4" id="KW-0479">Metal-binding</keyword>
<evidence type="ECO:0000313" key="11">
    <source>
        <dbReference type="Proteomes" id="UP000028411"/>
    </source>
</evidence>
<evidence type="ECO:0000256" key="2">
    <source>
        <dbReference type="ARBA" id="ARBA00005211"/>
    </source>
</evidence>
<dbReference type="GO" id="GO:0018850">
    <property type="term" value="F:chloromuconate cycloisomerase activity"/>
    <property type="evidence" value="ECO:0007669"/>
    <property type="project" value="InterPro"/>
</dbReference>
<dbReference type="SFLD" id="SFLDG01258">
    <property type="entry name" value="(chloro)muconate_cycloisomeras"/>
    <property type="match status" value="1"/>
</dbReference>
<evidence type="ECO:0000256" key="1">
    <source>
        <dbReference type="ARBA" id="ARBA00001936"/>
    </source>
</evidence>